<evidence type="ECO:0000256" key="1">
    <source>
        <dbReference type="SAM" id="MobiDB-lite"/>
    </source>
</evidence>
<comment type="caution">
    <text evidence="2">The sequence shown here is derived from an EMBL/GenBank/DDBJ whole genome shotgun (WGS) entry which is preliminary data.</text>
</comment>
<gene>
    <name evidence="2" type="ORF">EDD29_0583</name>
</gene>
<name>A0A3N1CP90_9ACTN</name>
<feature type="region of interest" description="Disordered" evidence="1">
    <location>
        <begin position="127"/>
        <end position="166"/>
    </location>
</feature>
<accession>A0A3N1CP90</accession>
<dbReference type="EMBL" id="RJKE01000001">
    <property type="protein sequence ID" value="ROO83093.1"/>
    <property type="molecule type" value="Genomic_DNA"/>
</dbReference>
<protein>
    <recommendedName>
        <fullName evidence="4">Pyridoxamine 5'-phosphate oxidase</fullName>
    </recommendedName>
</protein>
<evidence type="ECO:0000313" key="2">
    <source>
        <dbReference type="EMBL" id="ROO83093.1"/>
    </source>
</evidence>
<evidence type="ECO:0000313" key="3">
    <source>
        <dbReference type="Proteomes" id="UP000272400"/>
    </source>
</evidence>
<dbReference type="AlphaFoldDB" id="A0A3N1CP90"/>
<organism evidence="2 3">
    <name type="scientific">Actinocorallia herbida</name>
    <dbReference type="NCBI Taxonomy" id="58109"/>
    <lineage>
        <taxon>Bacteria</taxon>
        <taxon>Bacillati</taxon>
        <taxon>Actinomycetota</taxon>
        <taxon>Actinomycetes</taxon>
        <taxon>Streptosporangiales</taxon>
        <taxon>Thermomonosporaceae</taxon>
        <taxon>Actinocorallia</taxon>
    </lineage>
</organism>
<sequence length="166" mass="18235">MDAAATLDEAMKKSSLVWIGLPPERPRPAWYVWLKGVAYVLTGGEGEQPLPGLPEASSAEVTVRSKDKGGRLITWTADVAEVEPGSPEWEELMPHLFKARLNASPERGPAYWARESYLMRLTPDGTHPELPGAYRDSPAVRTVETPATNRTARPFMVGGRGRPADR</sequence>
<evidence type="ECO:0008006" key="4">
    <source>
        <dbReference type="Google" id="ProtNLM"/>
    </source>
</evidence>
<reference evidence="2 3" key="1">
    <citation type="submission" date="2018-11" db="EMBL/GenBank/DDBJ databases">
        <title>Sequencing the genomes of 1000 actinobacteria strains.</title>
        <authorList>
            <person name="Klenk H.-P."/>
        </authorList>
    </citation>
    <scope>NUCLEOTIDE SEQUENCE [LARGE SCALE GENOMIC DNA]</scope>
    <source>
        <strain evidence="2 3">DSM 44254</strain>
    </source>
</reference>
<dbReference type="Proteomes" id="UP000272400">
    <property type="component" value="Unassembled WGS sequence"/>
</dbReference>
<keyword evidence="3" id="KW-1185">Reference proteome</keyword>
<proteinExistence type="predicted"/>